<dbReference type="EMBL" id="SMBX01000007">
    <property type="protein sequence ID" value="TCU96081.1"/>
    <property type="molecule type" value="Genomic_DNA"/>
</dbReference>
<dbReference type="PANTHER" id="PTHR34075">
    <property type="entry name" value="BLR3430 PROTEIN"/>
    <property type="match status" value="1"/>
</dbReference>
<dbReference type="AlphaFoldDB" id="A0A4R3UYB8"/>
<reference evidence="2 3" key="1">
    <citation type="submission" date="2019-03" db="EMBL/GenBank/DDBJ databases">
        <title>Genomic Encyclopedia of Type Strains, Phase IV (KMG-IV): sequencing the most valuable type-strain genomes for metagenomic binning, comparative biology and taxonomic classification.</title>
        <authorList>
            <person name="Goeker M."/>
        </authorList>
    </citation>
    <scope>NUCLEOTIDE SEQUENCE [LARGE SCALE GENOMIC DNA]</scope>
    <source>
        <strain evidence="2 3">DSM 100048</strain>
    </source>
</reference>
<keyword evidence="3" id="KW-1185">Reference proteome</keyword>
<feature type="domain" description="ChsH2 C-terminal OB-fold" evidence="1">
    <location>
        <begin position="53"/>
        <end position="116"/>
    </location>
</feature>
<sequence>MSNKAPLIITDTSRPFWEAIARRELLLQYDAGADRYQFYPRPISLHTTEQLQWRKASGYGVLIAATRTHFAAAGFADRIPYWEGLIKLDEGPRIFAPLGGAGEDGWQLGMRMRIAWPEKNGEDHPFWFEAASGPA</sequence>
<gene>
    <name evidence="2" type="ORF">EV686_107139</name>
</gene>
<dbReference type="InterPro" id="IPR012340">
    <property type="entry name" value="NA-bd_OB-fold"/>
</dbReference>
<evidence type="ECO:0000313" key="2">
    <source>
        <dbReference type="EMBL" id="TCU96081.1"/>
    </source>
</evidence>
<protein>
    <recommendedName>
        <fullName evidence="1">ChsH2 C-terminal OB-fold domain-containing protein</fullName>
    </recommendedName>
</protein>
<dbReference type="Proteomes" id="UP000294692">
    <property type="component" value="Unassembled WGS sequence"/>
</dbReference>
<dbReference type="PANTHER" id="PTHR34075:SF5">
    <property type="entry name" value="BLR3430 PROTEIN"/>
    <property type="match status" value="1"/>
</dbReference>
<dbReference type="InterPro" id="IPR002878">
    <property type="entry name" value="ChsH2_C"/>
</dbReference>
<accession>A0A4R3UYB8</accession>
<dbReference type="OrthoDB" id="5514845at2"/>
<comment type="caution">
    <text evidence="2">The sequence shown here is derived from an EMBL/GenBank/DDBJ whole genome shotgun (WGS) entry which is preliminary data.</text>
</comment>
<name>A0A4R3UYB8_9BURK</name>
<organism evidence="2 3">
    <name type="scientific">Paracandidimonas soli</name>
    <dbReference type="NCBI Taxonomy" id="1917182"/>
    <lineage>
        <taxon>Bacteria</taxon>
        <taxon>Pseudomonadati</taxon>
        <taxon>Pseudomonadota</taxon>
        <taxon>Betaproteobacteria</taxon>
        <taxon>Burkholderiales</taxon>
        <taxon>Alcaligenaceae</taxon>
        <taxon>Paracandidimonas</taxon>
    </lineage>
</organism>
<dbReference type="InterPro" id="IPR052513">
    <property type="entry name" value="Thioester_dehydratase-like"/>
</dbReference>
<evidence type="ECO:0000259" key="1">
    <source>
        <dbReference type="Pfam" id="PF01796"/>
    </source>
</evidence>
<dbReference type="Pfam" id="PF01796">
    <property type="entry name" value="OB_ChsH2_C"/>
    <property type="match status" value="1"/>
</dbReference>
<dbReference type="RefSeq" id="WP_132477561.1">
    <property type="nucleotide sequence ID" value="NZ_JBHRVM010000001.1"/>
</dbReference>
<proteinExistence type="predicted"/>
<evidence type="ECO:0000313" key="3">
    <source>
        <dbReference type="Proteomes" id="UP000294692"/>
    </source>
</evidence>
<dbReference type="SUPFAM" id="SSF50249">
    <property type="entry name" value="Nucleic acid-binding proteins"/>
    <property type="match status" value="1"/>
</dbReference>